<dbReference type="RefSeq" id="XP_019862645.1">
    <property type="nucleotide sequence ID" value="XM_020007086.1"/>
</dbReference>
<dbReference type="GeneID" id="109591334"/>
<dbReference type="AlphaFoldDB" id="A0AAN0JZV2"/>
<evidence type="ECO:0000313" key="2">
    <source>
        <dbReference type="Proteomes" id="UP000007879"/>
    </source>
</evidence>
<dbReference type="EnsemblMetazoa" id="XM_020007086.1">
    <property type="protein sequence ID" value="XP_019862645.1"/>
    <property type="gene ID" value="LOC109591334"/>
</dbReference>
<reference evidence="1" key="2">
    <citation type="submission" date="2024-06" db="UniProtKB">
        <authorList>
            <consortium name="EnsemblMetazoa"/>
        </authorList>
    </citation>
    <scope>IDENTIFICATION</scope>
</reference>
<proteinExistence type="predicted"/>
<reference evidence="2" key="1">
    <citation type="journal article" date="2010" name="Nature">
        <title>The Amphimedon queenslandica genome and the evolution of animal complexity.</title>
        <authorList>
            <person name="Srivastava M."/>
            <person name="Simakov O."/>
            <person name="Chapman J."/>
            <person name="Fahey B."/>
            <person name="Gauthier M.E."/>
            <person name="Mitros T."/>
            <person name="Richards G.S."/>
            <person name="Conaco C."/>
            <person name="Dacre M."/>
            <person name="Hellsten U."/>
            <person name="Larroux C."/>
            <person name="Putnam N.H."/>
            <person name="Stanke M."/>
            <person name="Adamska M."/>
            <person name="Darling A."/>
            <person name="Degnan S.M."/>
            <person name="Oakley T.H."/>
            <person name="Plachetzki D.C."/>
            <person name="Zhai Y."/>
            <person name="Adamski M."/>
            <person name="Calcino A."/>
            <person name="Cummins S.F."/>
            <person name="Goodstein D.M."/>
            <person name="Harris C."/>
            <person name="Jackson D.J."/>
            <person name="Leys S.P."/>
            <person name="Shu S."/>
            <person name="Woodcroft B.J."/>
            <person name="Vervoort M."/>
            <person name="Kosik K.S."/>
            <person name="Manning G."/>
            <person name="Degnan B.M."/>
            <person name="Rokhsar D.S."/>
        </authorList>
    </citation>
    <scope>NUCLEOTIDE SEQUENCE [LARGE SCALE GENOMIC DNA]</scope>
</reference>
<dbReference type="KEGG" id="aqu:109591334"/>
<keyword evidence="2" id="KW-1185">Reference proteome</keyword>
<evidence type="ECO:0000313" key="1">
    <source>
        <dbReference type="EnsemblMetazoa" id="XP_019862645.1"/>
    </source>
</evidence>
<name>A0AAN0JZV2_AMPQE</name>
<organism evidence="1 2">
    <name type="scientific">Amphimedon queenslandica</name>
    <name type="common">Sponge</name>
    <dbReference type="NCBI Taxonomy" id="400682"/>
    <lineage>
        <taxon>Eukaryota</taxon>
        <taxon>Metazoa</taxon>
        <taxon>Porifera</taxon>
        <taxon>Demospongiae</taxon>
        <taxon>Heteroscleromorpha</taxon>
        <taxon>Haplosclerida</taxon>
        <taxon>Niphatidae</taxon>
        <taxon>Amphimedon</taxon>
    </lineage>
</organism>
<protein>
    <submittedName>
        <fullName evidence="1">Uncharacterized protein</fullName>
    </submittedName>
</protein>
<accession>A0AAN0JZV2</accession>
<dbReference type="Proteomes" id="UP000007879">
    <property type="component" value="Unassembled WGS sequence"/>
</dbReference>
<sequence length="638" mass="71614">MVLRLFPTCQRIKMAPNPSPKCVLCRKETVSGNRVYLKSEEDPSVSIRLVLLAVSSRSQEEVDQFLATNTVCCKAVCFTLKKLAKTRKEMEDMKLEIERRIGSFFDSQNAAQACITSVDLSIDLSGPATPSKSLYSPRRTRLTYDTPTRNALSQPIDSTGSPVVYFVNKKPSGPCRVNVVSKSLRSLGRSVGRRSRMSIVNFVLKDKIMRRKVAIQIGKLIRKEMKVTCSVKEQSIFKDKSLSAINNFSWNSMVLDLKRTAPVMSSVLENSIDRGQKRKKVEIAMAVAASVLLHGHSERACLLQRAVSLLLYGCHAPKQLYTRLQKAGLCVSHRSTIRLVDKMGENFDQDVKEWSNFLKVQLSKKYRIAVDGRMSSDNRSPLIPAVSASDSITRNEVVYTEDWSDGDATCSGDEDMSNGDEDVCMITPPSVSSMTTSSSMSFSPEADIDRNQSTVTKLTVKIPTLKIVGDNIDKSIRPREETSDNHLQSLHYFHSYAVLDRCDMSALEDDPSSFDANIADVSCVLPTDDDNATLRRNLTIIVARILRERFSFFKDNVSSISRHILHSHSKEMSQKSVVVPLGVLTKNEVKNEDMKFIMSHLQQYVPVVSNSSSIEDPVSNEEMELFEDRFHYLNSVRR</sequence>